<name>A0ABD5IQA3_9BACL</name>
<evidence type="ECO:0000313" key="2">
    <source>
        <dbReference type="EMBL" id="MED5050378.1"/>
    </source>
</evidence>
<accession>A0ABD5IQA3</accession>
<organism evidence="2 3">
    <name type="scientific">Anoxybacteroides rupiense</name>
    <dbReference type="NCBI Taxonomy" id="311460"/>
    <lineage>
        <taxon>Bacteria</taxon>
        <taxon>Bacillati</taxon>
        <taxon>Bacillota</taxon>
        <taxon>Bacilli</taxon>
        <taxon>Bacillales</taxon>
        <taxon>Anoxybacillaceae</taxon>
        <taxon>Anoxybacteroides</taxon>
    </lineage>
</organism>
<proteinExistence type="predicted"/>
<dbReference type="EMBL" id="JARTLI010000002">
    <property type="protein sequence ID" value="MED5050378.1"/>
    <property type="molecule type" value="Genomic_DNA"/>
</dbReference>
<evidence type="ECO:0000313" key="3">
    <source>
        <dbReference type="Proteomes" id="UP001339962"/>
    </source>
</evidence>
<dbReference type="Proteomes" id="UP001339962">
    <property type="component" value="Unassembled WGS sequence"/>
</dbReference>
<dbReference type="AlphaFoldDB" id="A0ABD5IQA3"/>
<comment type="caution">
    <text evidence="2">The sequence shown here is derived from an EMBL/GenBank/DDBJ whole genome shotgun (WGS) entry which is preliminary data.</text>
</comment>
<feature type="domain" description="Copper amine oxidase-like N-terminal" evidence="1">
    <location>
        <begin position="360"/>
        <end position="459"/>
    </location>
</feature>
<dbReference type="RefSeq" id="WP_183186295.1">
    <property type="nucleotide sequence ID" value="NZ_JACIDF010000001.1"/>
</dbReference>
<dbReference type="Pfam" id="PF07833">
    <property type="entry name" value="Cu_amine_oxidN1"/>
    <property type="match status" value="1"/>
</dbReference>
<dbReference type="InterPro" id="IPR012854">
    <property type="entry name" value="Cu_amine_oxidase-like_N"/>
</dbReference>
<protein>
    <recommendedName>
        <fullName evidence="1">Copper amine oxidase-like N-terminal domain-containing protein</fullName>
    </recommendedName>
</protein>
<reference evidence="2 3" key="1">
    <citation type="submission" date="2023-03" db="EMBL/GenBank/DDBJ databases">
        <title>Bacillus Genome Sequencing.</title>
        <authorList>
            <person name="Dunlap C."/>
        </authorList>
    </citation>
    <scope>NUCLEOTIDE SEQUENCE [LARGE SCALE GENOMIC DNA]</scope>
    <source>
        <strain evidence="2 3">NRS-38</strain>
    </source>
</reference>
<evidence type="ECO:0000259" key="1">
    <source>
        <dbReference type="Pfam" id="PF07833"/>
    </source>
</evidence>
<gene>
    <name evidence="2" type="ORF">P9850_00660</name>
</gene>
<sequence length="465" mass="53135">MVRTAILMMMIFLGISGGTAYMQWRDYEKSNQVNDHAPLVHSIDIRHEEGSLEITQTVDGLKNQSYEIVVPKEAQQFRYRFGDKENMQNGLNAGASSIEGKEHERLIMQYMIPLPISKTIWLEHWSVMFVTKQTQKFHVQFVDYATKDGMWIAGAPLEAKIKKQAFTLYSWSQANLLSFPLYFYPSELPRQVDGDIEVYGKRPMGNGKLQKWADVPSLTIVQSPQNDQHISPVLVVIPESGSLSAVREQYMWAYYASYFAPNALMNEWLADLLTALTFQKPATTSRAKAVLQQFQQNLTEEERQEFLSTILQHKGEKLTPALLDKALTKAHLGKTTYFADLLTAKKNLDLVFTNEGNLYVNDKVLKEGKAVLRGGELLLPFKEVMEKLGYHVTQSGDAVFIEKGSNRWRFFVNSPVYMKENDQFGMPSIIIHDLNGTLYMSADMIQHWFSIEVWTSSQNIYVHGS</sequence>